<dbReference type="HOGENOM" id="CLU_3363308_0_0_9"/>
<evidence type="ECO:0000313" key="1">
    <source>
        <dbReference type="EMBL" id="ADM36684.1"/>
    </source>
</evidence>
<dbReference type="AlphaFoldDB" id="E0TTK3"/>
<accession>E0TTK3</accession>
<protein>
    <submittedName>
        <fullName evidence="1">Uncharacterized protein</fullName>
    </submittedName>
</protein>
<sequence>MKSLPKKLTCEEEGKVMSPLEKNMMNFFLKPAYKM</sequence>
<dbReference type="KEGG" id="bss:BSUW23_03140"/>
<proteinExistence type="predicted"/>
<name>E0TTK3_BACSH</name>
<evidence type="ECO:0000313" key="2">
    <source>
        <dbReference type="Proteomes" id="UP000002233"/>
    </source>
</evidence>
<organism evidence="1 2">
    <name type="scientific">Bacillus spizizenii (strain ATCC 23059 / NRRL B-14472 / W23)</name>
    <name type="common">Bacillus subtilis subsp. spizizenii</name>
    <dbReference type="NCBI Taxonomy" id="655816"/>
    <lineage>
        <taxon>Bacteria</taxon>
        <taxon>Bacillati</taxon>
        <taxon>Bacillota</taxon>
        <taxon>Bacilli</taxon>
        <taxon>Bacillales</taxon>
        <taxon>Bacillaceae</taxon>
        <taxon>Bacillus</taxon>
    </lineage>
</organism>
<dbReference type="Proteomes" id="UP000002233">
    <property type="component" value="Chromosome"/>
</dbReference>
<dbReference type="EMBL" id="CP002183">
    <property type="protein sequence ID" value="ADM36684.1"/>
    <property type="molecule type" value="Genomic_DNA"/>
</dbReference>
<gene>
    <name evidence="1" type="ordered locus">BSUW23_03140</name>
</gene>
<reference evidence="1 2" key="2">
    <citation type="journal article" date="2011" name="Microbiology">
        <title>The genome sequence of Bacillus subtilis subsp. spizizenii W23: insights into speciation within the B. subtilis complex and into the history of B. subtilis genetics.</title>
        <authorList>
            <person name="Zeigler D.R."/>
        </authorList>
    </citation>
    <scope>NUCLEOTIDE SEQUENCE [LARGE SCALE GENOMIC DNA]</scope>
    <source>
        <strain evidence="2">ATCC 23059 / NRRL B-14472 / W23</strain>
    </source>
</reference>
<reference key="1">
    <citation type="submission" date="2010-08" db="EMBL/GenBank/DDBJ databases">
        <authorList>
            <person name="Zeigler D.R."/>
        </authorList>
    </citation>
    <scope>NUCLEOTIDE SEQUENCE</scope>
    <source>
        <strain>W23</strain>
    </source>
</reference>